<sequence>MYSFFKYLDLASMKLLHKDTLSNKKHDSVKNALGKLATCKALRKHFLEALQKCQKPKIEASQSEKIFILQELVEKYMHSRQKSEIKRYNFQPKKMSATTRGLVKTKCLKKNRLLKTTTKRKYTTLEEKEHTLSKQAKLITTNIDKVQSISKIIKPKQSQKTKDIALSRDGHIETTPKKYSLIDIKDNPHLLIGSKIKHKWKMNKKRVHLNGEITGLTKNETKPDDSDTEERKNEHCFDVVYLKYKKQTYHYRLLPDIASKDLKIVAFSDNKSELIL</sequence>
<dbReference type="EMBL" id="CACVKT020000559">
    <property type="protein sequence ID" value="CAC5360323.1"/>
    <property type="molecule type" value="Genomic_DNA"/>
</dbReference>
<name>A0A6J8A325_MYTCO</name>
<evidence type="ECO:0000313" key="1">
    <source>
        <dbReference type="EMBL" id="CAC5360323.1"/>
    </source>
</evidence>
<evidence type="ECO:0000313" key="2">
    <source>
        <dbReference type="Proteomes" id="UP000507470"/>
    </source>
</evidence>
<keyword evidence="2" id="KW-1185">Reference proteome</keyword>
<proteinExistence type="predicted"/>
<protein>
    <submittedName>
        <fullName evidence="1">DENND2</fullName>
    </submittedName>
</protein>
<reference evidence="1 2" key="1">
    <citation type="submission" date="2020-06" db="EMBL/GenBank/DDBJ databases">
        <authorList>
            <person name="Li R."/>
            <person name="Bekaert M."/>
        </authorList>
    </citation>
    <scope>NUCLEOTIDE SEQUENCE [LARGE SCALE GENOMIC DNA]</scope>
    <source>
        <strain evidence="2">wild</strain>
    </source>
</reference>
<gene>
    <name evidence="1" type="ORF">MCOR_2843</name>
</gene>
<dbReference type="AlphaFoldDB" id="A0A6J8A325"/>
<organism evidence="1 2">
    <name type="scientific">Mytilus coruscus</name>
    <name type="common">Sea mussel</name>
    <dbReference type="NCBI Taxonomy" id="42192"/>
    <lineage>
        <taxon>Eukaryota</taxon>
        <taxon>Metazoa</taxon>
        <taxon>Spiralia</taxon>
        <taxon>Lophotrochozoa</taxon>
        <taxon>Mollusca</taxon>
        <taxon>Bivalvia</taxon>
        <taxon>Autobranchia</taxon>
        <taxon>Pteriomorphia</taxon>
        <taxon>Mytilida</taxon>
        <taxon>Mytiloidea</taxon>
        <taxon>Mytilidae</taxon>
        <taxon>Mytilinae</taxon>
        <taxon>Mytilus</taxon>
    </lineage>
</organism>
<accession>A0A6J8A325</accession>
<dbReference type="Proteomes" id="UP000507470">
    <property type="component" value="Unassembled WGS sequence"/>
</dbReference>